<dbReference type="EMBL" id="JAPDRN010000108">
    <property type="protein sequence ID" value="KAJ9622241.1"/>
    <property type="molecule type" value="Genomic_DNA"/>
</dbReference>
<organism evidence="2 3">
    <name type="scientific">Knufia peltigerae</name>
    <dbReference type="NCBI Taxonomy" id="1002370"/>
    <lineage>
        <taxon>Eukaryota</taxon>
        <taxon>Fungi</taxon>
        <taxon>Dikarya</taxon>
        <taxon>Ascomycota</taxon>
        <taxon>Pezizomycotina</taxon>
        <taxon>Eurotiomycetes</taxon>
        <taxon>Chaetothyriomycetidae</taxon>
        <taxon>Chaetothyriales</taxon>
        <taxon>Trichomeriaceae</taxon>
        <taxon>Knufia</taxon>
    </lineage>
</organism>
<keyword evidence="3" id="KW-1185">Reference proteome</keyword>
<evidence type="ECO:0000313" key="3">
    <source>
        <dbReference type="Proteomes" id="UP001172681"/>
    </source>
</evidence>
<gene>
    <name evidence="2" type="ORF">H2204_011589</name>
</gene>
<sequence length="291" mass="32363">MNYRNSNRGGAAEDSKSQHVLRLLIEPLSETEADEGEGEGARSTMDYWMLPIVLIRLSRCASAALLSLTNTTWVKYLSNEVVGNESGPRYDLSSFVLLTLLSYSMGSLPPFLVAEVRLAFSTCSRRYAATKHARFSTSRPLYQKFKPLPVEKKKQKKNERVPIQVVYARQQAQQQLEGTRTALPQQSEASTELVVPQQEDWALDGGRKVEVPLKVIPKAEITPNLTLSPEERLHIEQLTRRPPAPVEPKAGYADHGDRGLPPAYNTACNNMEAGPKTQMELELKSKGTGKA</sequence>
<dbReference type="AlphaFoldDB" id="A0AA38XU43"/>
<protein>
    <submittedName>
        <fullName evidence="2">Uncharacterized protein</fullName>
    </submittedName>
</protein>
<accession>A0AA38XU43</accession>
<comment type="caution">
    <text evidence="2">The sequence shown here is derived from an EMBL/GenBank/DDBJ whole genome shotgun (WGS) entry which is preliminary data.</text>
</comment>
<evidence type="ECO:0000256" key="1">
    <source>
        <dbReference type="SAM" id="MobiDB-lite"/>
    </source>
</evidence>
<evidence type="ECO:0000313" key="2">
    <source>
        <dbReference type="EMBL" id="KAJ9622241.1"/>
    </source>
</evidence>
<reference evidence="2" key="1">
    <citation type="submission" date="2022-10" db="EMBL/GenBank/DDBJ databases">
        <title>Culturing micro-colonial fungi from biological soil crusts in the Mojave desert and describing Neophaeococcomyces mojavensis, and introducing the new genera and species Taxawa tesnikishii.</title>
        <authorList>
            <person name="Kurbessoian T."/>
            <person name="Stajich J.E."/>
        </authorList>
    </citation>
    <scope>NUCLEOTIDE SEQUENCE</scope>
    <source>
        <strain evidence="2">TK_35</strain>
    </source>
</reference>
<proteinExistence type="predicted"/>
<name>A0AA38XU43_9EURO</name>
<dbReference type="Proteomes" id="UP001172681">
    <property type="component" value="Unassembled WGS sequence"/>
</dbReference>
<feature type="region of interest" description="Disordered" evidence="1">
    <location>
        <begin position="242"/>
        <end position="271"/>
    </location>
</feature>